<dbReference type="OrthoDB" id="10567at2157"/>
<organism evidence="4 5">
    <name type="scientific">Caldisphaera lagunensis (strain DSM 15908 / JCM 11604 / ANMR 0165 / IC-154)</name>
    <dbReference type="NCBI Taxonomy" id="1056495"/>
    <lineage>
        <taxon>Archaea</taxon>
        <taxon>Thermoproteota</taxon>
        <taxon>Thermoprotei</taxon>
        <taxon>Acidilobales</taxon>
        <taxon>Caldisphaeraceae</taxon>
        <taxon>Caldisphaera</taxon>
    </lineage>
</organism>
<dbReference type="GO" id="GO:0003899">
    <property type="term" value="F:DNA-directed RNA polymerase activity"/>
    <property type="evidence" value="ECO:0007669"/>
    <property type="project" value="UniProtKB-UniRule"/>
</dbReference>
<evidence type="ECO:0000256" key="1">
    <source>
        <dbReference type="ARBA" id="ARBA00022478"/>
    </source>
</evidence>
<dbReference type="PANTHER" id="PTHR47227">
    <property type="entry name" value="DNA-DIRECTED RNA POLYMERASE SUBUNIT K"/>
    <property type="match status" value="1"/>
</dbReference>
<dbReference type="GO" id="GO:0042797">
    <property type="term" value="P:tRNA transcription by RNA polymerase III"/>
    <property type="evidence" value="ECO:0007669"/>
    <property type="project" value="TreeGrafter"/>
</dbReference>
<dbReference type="eggNOG" id="arCOG01268">
    <property type="taxonomic scope" value="Archaea"/>
</dbReference>
<dbReference type="PIRSF" id="PIRSF000778">
    <property type="entry name" value="RpoK/RPB6"/>
    <property type="match status" value="1"/>
</dbReference>
<dbReference type="InterPro" id="IPR006110">
    <property type="entry name" value="Pol_omega/Rpo6/RPB6"/>
</dbReference>
<keyword evidence="3" id="KW-0548">Nucleotidyltransferase</keyword>
<dbReference type="GeneID" id="14212474"/>
<comment type="subcellular location">
    <subcellularLocation>
        <location evidence="3">Cytoplasm</location>
    </subcellularLocation>
</comment>
<dbReference type="PANTHER" id="PTHR47227:SF5">
    <property type="entry name" value="DNA-DIRECTED RNA POLYMERASES I, II, AND III SUBUNIT RPABC2"/>
    <property type="match status" value="1"/>
</dbReference>
<dbReference type="SUPFAM" id="SSF63562">
    <property type="entry name" value="RPB6/omega subunit-like"/>
    <property type="match status" value="1"/>
</dbReference>
<comment type="similarity">
    <text evidence="3">Belongs to the archaeal Rpo6/eukaryotic RPB6 RNA polymerase subunit family.</text>
</comment>
<dbReference type="KEGG" id="clg:Calag_1214"/>
<evidence type="ECO:0000256" key="2">
    <source>
        <dbReference type="ARBA" id="ARBA00023163"/>
    </source>
</evidence>
<accession>L0AAJ0</accession>
<dbReference type="Proteomes" id="UP000010469">
    <property type="component" value="Chromosome"/>
</dbReference>
<gene>
    <name evidence="3" type="primary">rpo6</name>
    <name evidence="3" type="synonym">rpoK</name>
    <name evidence="4" type="ordered locus">Calag_1214</name>
</gene>
<keyword evidence="5" id="KW-1185">Reference proteome</keyword>
<dbReference type="HOGENOM" id="CLU_112527_2_2_2"/>
<proteinExistence type="inferred from homology"/>
<dbReference type="InterPro" id="IPR036161">
    <property type="entry name" value="RPB6/omega-like_sf"/>
</dbReference>
<dbReference type="NCBIfam" id="NF002207">
    <property type="entry name" value="PRK01099.1-2"/>
    <property type="match status" value="1"/>
</dbReference>
<dbReference type="AlphaFoldDB" id="L0AAJ0"/>
<keyword evidence="1 3" id="KW-0240">DNA-directed RNA polymerase</keyword>
<comment type="subunit">
    <text evidence="3">Part of the RNA polymerase complex.</text>
</comment>
<dbReference type="GO" id="GO:0000428">
    <property type="term" value="C:DNA-directed RNA polymerase complex"/>
    <property type="evidence" value="ECO:0007669"/>
    <property type="project" value="UniProtKB-KW"/>
</dbReference>
<name>L0AAJ0_CALLD</name>
<dbReference type="GO" id="GO:0003677">
    <property type="term" value="F:DNA binding"/>
    <property type="evidence" value="ECO:0007669"/>
    <property type="project" value="UniProtKB-UniRule"/>
</dbReference>
<dbReference type="RefSeq" id="WP_015232830.1">
    <property type="nucleotide sequence ID" value="NC_019791.1"/>
</dbReference>
<dbReference type="Pfam" id="PF01192">
    <property type="entry name" value="RNA_pol_Rpb6"/>
    <property type="match status" value="1"/>
</dbReference>
<dbReference type="HAMAP" id="MF_00192">
    <property type="entry name" value="RNApol_arch_Rpo6"/>
    <property type="match status" value="1"/>
</dbReference>
<dbReference type="InParanoid" id="L0AAJ0"/>
<evidence type="ECO:0000313" key="4">
    <source>
        <dbReference type="EMBL" id="AFZ70933.1"/>
    </source>
</evidence>
<dbReference type="InterPro" id="IPR006111">
    <property type="entry name" value="Rpo6/Rpb6"/>
</dbReference>
<reference evidence="5" key="1">
    <citation type="submission" date="2012-03" db="EMBL/GenBank/DDBJ databases">
        <title>Complete genome of Caldisphaera lagunensis DSM 15908.</title>
        <authorList>
            <person name="Lucas S."/>
            <person name="Copeland A."/>
            <person name="Lapidus A."/>
            <person name="Glavina del Rio T."/>
            <person name="Dalin E."/>
            <person name="Tice H."/>
            <person name="Bruce D."/>
            <person name="Goodwin L."/>
            <person name="Pitluck S."/>
            <person name="Peters L."/>
            <person name="Mikhailova N."/>
            <person name="Teshima H."/>
            <person name="Kyrpides N."/>
            <person name="Mavromatis K."/>
            <person name="Ivanova N."/>
            <person name="Brettin T."/>
            <person name="Detter J.C."/>
            <person name="Han C."/>
            <person name="Larimer F."/>
            <person name="Land M."/>
            <person name="Hauser L."/>
            <person name="Markowitz V."/>
            <person name="Cheng J.-F."/>
            <person name="Hugenholtz P."/>
            <person name="Woyke T."/>
            <person name="Wu D."/>
            <person name="Spring S."/>
            <person name="Schroeder M."/>
            <person name="Brambilla E."/>
            <person name="Klenk H.-P."/>
            <person name="Eisen J.A."/>
        </authorList>
    </citation>
    <scope>NUCLEOTIDE SEQUENCE [LARGE SCALE GENOMIC DNA]</scope>
    <source>
        <strain evidence="5">DSM 15908 / JCM 11604 / IC-154</strain>
    </source>
</reference>
<dbReference type="GO" id="GO:0006360">
    <property type="term" value="P:transcription by RNA polymerase I"/>
    <property type="evidence" value="ECO:0007669"/>
    <property type="project" value="TreeGrafter"/>
</dbReference>
<dbReference type="STRING" id="1056495.Calag_1214"/>
<keyword evidence="2 3" id="KW-0804">Transcription</keyword>
<evidence type="ECO:0000256" key="3">
    <source>
        <dbReference type="HAMAP-Rule" id="MF_00192"/>
    </source>
</evidence>
<dbReference type="EC" id="2.7.7.6" evidence="3"/>
<dbReference type="EMBL" id="CP003378">
    <property type="protein sequence ID" value="AFZ70933.1"/>
    <property type="molecule type" value="Genomic_DNA"/>
</dbReference>
<protein>
    <recommendedName>
        <fullName evidence="3">DNA-directed RNA polymerase subunit Rpo6</fullName>
        <ecNumber evidence="3">2.7.7.6</ecNumber>
    </recommendedName>
    <alternativeName>
        <fullName evidence="3">DNA-directed RNA polymerase subunit K</fullName>
    </alternativeName>
</protein>
<dbReference type="GO" id="GO:0006366">
    <property type="term" value="P:transcription by RNA polymerase II"/>
    <property type="evidence" value="ECO:0007669"/>
    <property type="project" value="TreeGrafter"/>
</dbReference>
<sequence length="95" mass="10572">MSGSYMAYPKIREDIIIGPPYLTKYEKAKIIGIRSLQLTKNAPPLIKLDVVKSSDPVSIAKYEVENGILPVSIIRYTQSGLKQVIPLKLLLESTI</sequence>
<dbReference type="GO" id="GO:0005737">
    <property type="term" value="C:cytoplasm"/>
    <property type="evidence" value="ECO:0007669"/>
    <property type="project" value="UniProtKB-SubCell"/>
</dbReference>
<dbReference type="FunCoup" id="L0AAJ0">
    <property type="interactions" value="8"/>
</dbReference>
<dbReference type="Gene3D" id="3.90.940.10">
    <property type="match status" value="1"/>
</dbReference>
<comment type="function">
    <text evidence="3">DNA-dependent RNA polymerase (RNAP) catalyzes the transcription of DNA into RNA using the four ribonucleoside triphosphates as substrates.</text>
</comment>
<keyword evidence="3" id="KW-0808">Transferase</keyword>
<comment type="catalytic activity">
    <reaction evidence="3">
        <text>RNA(n) + a ribonucleoside 5'-triphosphate = RNA(n+1) + diphosphate</text>
        <dbReference type="Rhea" id="RHEA:21248"/>
        <dbReference type="Rhea" id="RHEA-COMP:14527"/>
        <dbReference type="Rhea" id="RHEA-COMP:17342"/>
        <dbReference type="ChEBI" id="CHEBI:33019"/>
        <dbReference type="ChEBI" id="CHEBI:61557"/>
        <dbReference type="ChEBI" id="CHEBI:140395"/>
        <dbReference type="EC" id="2.7.7.6"/>
    </reaction>
</comment>
<keyword evidence="3" id="KW-0963">Cytoplasm</keyword>
<evidence type="ECO:0000313" key="5">
    <source>
        <dbReference type="Proteomes" id="UP000010469"/>
    </source>
</evidence>